<feature type="transmembrane region" description="Helical" evidence="6">
    <location>
        <begin position="12"/>
        <end position="31"/>
    </location>
</feature>
<reference evidence="9 11" key="2">
    <citation type="journal article" date="2014" name="Genome Announc.">
        <title>Draft Genome Sequence of Bacillus alcalophilus AV1934, a Classic Alkaliphile Isolated from Human Feces in 1934.</title>
        <authorList>
            <person name="Attie O."/>
            <person name="Jayaprakash A."/>
            <person name="Shah H."/>
            <person name="Paulsen I.T."/>
            <person name="Morino M."/>
            <person name="Takahashi Y."/>
            <person name="Narumi I."/>
            <person name="Sachidanandam R."/>
            <person name="Satoh K."/>
            <person name="Ito M."/>
            <person name="Krulwich T.A."/>
        </authorList>
    </citation>
    <scope>NUCLEOTIDE SEQUENCE [LARGE SCALE GENOMIC DNA]</scope>
    <source>
        <strain evidence="9 11">AV1934</strain>
    </source>
</reference>
<dbReference type="RefSeq" id="WP_004428860.1">
    <property type="nucleotide sequence ID" value="NZ_ALPT02000076.1"/>
</dbReference>
<dbReference type="PANTHER" id="PTHR23528:SF1">
    <property type="entry name" value="MAJOR FACILITATOR SUPERFAMILY (MFS) PROFILE DOMAIN-CONTAINING PROTEIN"/>
    <property type="match status" value="1"/>
</dbReference>
<evidence type="ECO:0000256" key="1">
    <source>
        <dbReference type="ARBA" id="ARBA00004651"/>
    </source>
</evidence>
<dbReference type="GO" id="GO:0005886">
    <property type="term" value="C:plasma membrane"/>
    <property type="evidence" value="ECO:0007669"/>
    <property type="project" value="UniProtKB-SubCell"/>
</dbReference>
<evidence type="ECO:0000313" key="8">
    <source>
        <dbReference type="EMBL" id="AFV25986.1"/>
    </source>
</evidence>
<feature type="transmembrane region" description="Helical" evidence="6">
    <location>
        <begin position="43"/>
        <end position="66"/>
    </location>
</feature>
<keyword evidence="4 6" id="KW-1133">Transmembrane helix</keyword>
<dbReference type="eggNOG" id="COG2211">
    <property type="taxonomic scope" value="Bacteria"/>
</dbReference>
<feature type="transmembrane region" description="Helical" evidence="6">
    <location>
        <begin position="227"/>
        <end position="251"/>
    </location>
</feature>
<feature type="transmembrane region" description="Helical" evidence="6">
    <location>
        <begin position="257"/>
        <end position="278"/>
    </location>
</feature>
<organism evidence="9 11">
    <name type="scientific">Alkalihalobacillus alcalophilus ATCC 27647 = CGMCC 1.3604</name>
    <dbReference type="NCBI Taxonomy" id="1218173"/>
    <lineage>
        <taxon>Bacteria</taxon>
        <taxon>Bacillati</taxon>
        <taxon>Bacillota</taxon>
        <taxon>Bacilli</taxon>
        <taxon>Bacillales</taxon>
        <taxon>Bacillaceae</taxon>
        <taxon>Alkalihalobacillus</taxon>
    </lineage>
</organism>
<name>J8TL94_ALKAL</name>
<dbReference type="STRING" id="1218173.BALCAV_0217900"/>
<feature type="domain" description="Major facilitator superfamily (MFS) profile" evidence="7">
    <location>
        <begin position="9"/>
        <end position="403"/>
    </location>
</feature>
<keyword evidence="2" id="KW-0813">Transport</keyword>
<dbReference type="OrthoDB" id="7584869at2"/>
<protein>
    <submittedName>
        <fullName evidence="9">MFS transporter</fullName>
    </submittedName>
    <submittedName>
        <fullName evidence="8">Sugar transporter</fullName>
    </submittedName>
</protein>
<dbReference type="InterPro" id="IPR011701">
    <property type="entry name" value="MFS"/>
</dbReference>
<sequence length="411" mass="45739">MSDSFRYRKIFVIGSGFFALTLVWTFYNAFMPIILAEHIEKQSIIGFIMGLDNLLAILLIPLIGSWSDRVQTRFGNRLPFLIVGMPLAALFFILLPFVADTLWILISIDILFLLAMTLYRAPVISLMPDHTPPKKRSFANGIINLLGGIGAIIALFGLSQLFDINPIYPFTIASIILMASFFFLFFVVDRKPAYSSNTLDDQEETIATRSLRKRFILLFEKKNRSSLFILLAIFIYFIGYASVEALFTLYAQQTLGFSPGLAGTTLGFFSLSFVLFALPAGWIGQKFGKIKTMMIGLSILPLIFLTIPFYTEALPLQMTLFVAGCAWALVNVQAYPLVADLGGLTSIGLFTGFYYLFSMSANIVGPFFLGGMVDLFGGPTLFYVSSLTFVLALFILHLGKKQLVLKKEKVA</sequence>
<feature type="transmembrane region" description="Helical" evidence="6">
    <location>
        <begin position="316"/>
        <end position="335"/>
    </location>
</feature>
<feature type="transmembrane region" description="Helical" evidence="6">
    <location>
        <begin position="103"/>
        <end position="121"/>
    </location>
</feature>
<comment type="subcellular location">
    <subcellularLocation>
        <location evidence="1">Cell membrane</location>
        <topology evidence="1">Multi-pass membrane protein</topology>
    </subcellularLocation>
</comment>
<dbReference type="PANTHER" id="PTHR23528">
    <property type="match status" value="1"/>
</dbReference>
<dbReference type="SUPFAM" id="SSF103473">
    <property type="entry name" value="MFS general substrate transporter"/>
    <property type="match status" value="1"/>
</dbReference>
<dbReference type="GO" id="GO:0022857">
    <property type="term" value="F:transmembrane transporter activity"/>
    <property type="evidence" value="ECO:0007669"/>
    <property type="project" value="InterPro"/>
</dbReference>
<keyword evidence="5 6" id="KW-0472">Membrane</keyword>
<feature type="transmembrane region" description="Helical" evidence="6">
    <location>
        <begin position="381"/>
        <end position="399"/>
    </location>
</feature>
<evidence type="ECO:0000313" key="9">
    <source>
        <dbReference type="EMBL" id="KGA96167.1"/>
    </source>
</evidence>
<dbReference type="Gene3D" id="1.20.1250.20">
    <property type="entry name" value="MFS general substrate transporter like domains"/>
    <property type="match status" value="2"/>
</dbReference>
<evidence type="ECO:0000259" key="7">
    <source>
        <dbReference type="PROSITE" id="PS50850"/>
    </source>
</evidence>
<evidence type="ECO:0000256" key="4">
    <source>
        <dbReference type="ARBA" id="ARBA00022989"/>
    </source>
</evidence>
<feature type="transmembrane region" description="Helical" evidence="6">
    <location>
        <begin position="78"/>
        <end position="97"/>
    </location>
</feature>
<feature type="transmembrane region" description="Helical" evidence="6">
    <location>
        <begin position="290"/>
        <end position="310"/>
    </location>
</feature>
<reference evidence="8" key="1">
    <citation type="submission" date="2012-07" db="EMBL/GenBank/DDBJ databases">
        <title>A Draft Genome for Bacillus alcalophilus strain ATCC 27647.</title>
        <authorList>
            <person name="Attie O."/>
            <person name="Jayaprakash A."/>
            <person name="Sachidanandam R."/>
            <person name="Shah H."/>
            <person name="Paulsen I."/>
            <person name="Morino M."/>
            <person name="Ito M."/>
            <person name="Krulwich T."/>
        </authorList>
    </citation>
    <scope>NUCLEOTIDE SEQUENCE</scope>
    <source>
        <strain evidence="8">ATCC 27647</strain>
    </source>
</reference>
<dbReference type="Proteomes" id="UP000297014">
    <property type="component" value="Unassembled WGS sequence"/>
</dbReference>
<dbReference type="AlphaFoldDB" id="J8TL94"/>
<evidence type="ECO:0000256" key="5">
    <source>
        <dbReference type="ARBA" id="ARBA00023136"/>
    </source>
</evidence>
<evidence type="ECO:0000256" key="2">
    <source>
        <dbReference type="ARBA" id="ARBA00022448"/>
    </source>
</evidence>
<dbReference type="PROSITE" id="PS50850">
    <property type="entry name" value="MFS"/>
    <property type="match status" value="1"/>
</dbReference>
<dbReference type="InterPro" id="IPR036259">
    <property type="entry name" value="MFS_trans_sf"/>
</dbReference>
<evidence type="ECO:0000256" key="3">
    <source>
        <dbReference type="ARBA" id="ARBA00022692"/>
    </source>
</evidence>
<keyword evidence="11" id="KW-1185">Reference proteome</keyword>
<accession>J8TL94</accession>
<gene>
    <name evidence="10" type="ORF">AJ85_17675</name>
    <name evidence="8" type="ORF">BalcAV4020</name>
    <name evidence="9" type="ORF">BALCAV_0217900</name>
</gene>
<reference evidence="10 12" key="3">
    <citation type="submission" date="2014-01" db="EMBL/GenBank/DDBJ databases">
        <title>Draft genome sequencing of Bacillus alcalophilus CGMCC 1.3604.</title>
        <authorList>
            <person name="Yang J."/>
            <person name="Diao L."/>
            <person name="Yang S."/>
        </authorList>
    </citation>
    <scope>NUCLEOTIDE SEQUENCE [LARGE SCALE GENOMIC DNA]</scope>
    <source>
        <strain evidence="10 12">CGMCC 1.3604</strain>
    </source>
</reference>
<dbReference type="Pfam" id="PF07690">
    <property type="entry name" value="MFS_1"/>
    <property type="match status" value="1"/>
</dbReference>
<dbReference type="EMBL" id="JALP01000232">
    <property type="protein sequence ID" value="THG89437.1"/>
    <property type="molecule type" value="Genomic_DNA"/>
</dbReference>
<feature type="transmembrane region" description="Helical" evidence="6">
    <location>
        <begin position="142"/>
        <end position="161"/>
    </location>
</feature>
<feature type="transmembrane region" description="Helical" evidence="6">
    <location>
        <begin position="347"/>
        <end position="369"/>
    </location>
</feature>
<dbReference type="Proteomes" id="UP000002754">
    <property type="component" value="Unassembled WGS sequence"/>
</dbReference>
<dbReference type="InterPro" id="IPR020846">
    <property type="entry name" value="MFS_dom"/>
</dbReference>
<evidence type="ECO:0000313" key="11">
    <source>
        <dbReference type="Proteomes" id="UP000002754"/>
    </source>
</evidence>
<dbReference type="EMBL" id="JX399563">
    <property type="protein sequence ID" value="AFV25986.1"/>
    <property type="molecule type" value="Genomic_DNA"/>
</dbReference>
<proteinExistence type="predicted"/>
<keyword evidence="8" id="KW-0762">Sugar transport</keyword>
<evidence type="ECO:0000256" key="6">
    <source>
        <dbReference type="SAM" id="Phobius"/>
    </source>
</evidence>
<evidence type="ECO:0000313" key="12">
    <source>
        <dbReference type="Proteomes" id="UP000297014"/>
    </source>
</evidence>
<dbReference type="EMBL" id="ALPT02000076">
    <property type="protein sequence ID" value="KGA96167.1"/>
    <property type="molecule type" value="Genomic_DNA"/>
</dbReference>
<keyword evidence="3 6" id="KW-0812">Transmembrane</keyword>
<evidence type="ECO:0000313" key="10">
    <source>
        <dbReference type="EMBL" id="THG89437.1"/>
    </source>
</evidence>
<feature type="transmembrane region" description="Helical" evidence="6">
    <location>
        <begin position="167"/>
        <end position="188"/>
    </location>
</feature>